<feature type="non-terminal residue" evidence="3">
    <location>
        <position position="235"/>
    </location>
</feature>
<dbReference type="Gene3D" id="3.40.50.2300">
    <property type="match status" value="2"/>
</dbReference>
<evidence type="ECO:0000256" key="1">
    <source>
        <dbReference type="ARBA" id="ARBA00022729"/>
    </source>
</evidence>
<keyword evidence="1" id="KW-0732">Signal</keyword>
<name>X0UTZ7_9ZZZZ</name>
<feature type="domain" description="Leucine-binding protein" evidence="2">
    <location>
        <begin position="43"/>
        <end position="234"/>
    </location>
</feature>
<organism evidence="3">
    <name type="scientific">marine sediment metagenome</name>
    <dbReference type="NCBI Taxonomy" id="412755"/>
    <lineage>
        <taxon>unclassified sequences</taxon>
        <taxon>metagenomes</taxon>
        <taxon>ecological metagenomes</taxon>
    </lineage>
</organism>
<dbReference type="Pfam" id="PF13458">
    <property type="entry name" value="Peripla_BP_6"/>
    <property type="match status" value="1"/>
</dbReference>
<dbReference type="CDD" id="cd06343">
    <property type="entry name" value="PBP1_ABC_ligand_binding-like"/>
    <property type="match status" value="1"/>
</dbReference>
<sequence length="235" mass="26070">MWKLGKFWLIFLALAALLLVLAVACEEEEEEEEEVPGITDTEIILGMHGPLSGTWGAAYAPVIGGVEAYFRYVNAEEDGACGRDIILKIEDDQYLPSKAVEAIKKLLDRDKVFATIAGIGTAAHSAVWEDLNERGVPDLWIMSGAHKFGSEPEKYPWSVPLLPNYYIEGTIFGKYISENMPGKKVGLLRQNDDWGEDVQNGLENGLDPDKNEFVSVQSYELTDISIRSQVTNLKS</sequence>
<gene>
    <name evidence="3" type="ORF">S01H1_44664</name>
</gene>
<dbReference type="AlphaFoldDB" id="X0UTZ7"/>
<dbReference type="PANTHER" id="PTHR47235:SF1">
    <property type="entry name" value="BLR6548 PROTEIN"/>
    <property type="match status" value="1"/>
</dbReference>
<dbReference type="InterPro" id="IPR028081">
    <property type="entry name" value="Leu-bd"/>
</dbReference>
<dbReference type="InterPro" id="IPR028082">
    <property type="entry name" value="Peripla_BP_I"/>
</dbReference>
<dbReference type="EMBL" id="BARS01028500">
    <property type="protein sequence ID" value="GAG09205.1"/>
    <property type="molecule type" value="Genomic_DNA"/>
</dbReference>
<accession>X0UTZ7</accession>
<evidence type="ECO:0000259" key="2">
    <source>
        <dbReference type="Pfam" id="PF13458"/>
    </source>
</evidence>
<dbReference type="PANTHER" id="PTHR47235">
    <property type="entry name" value="BLR6548 PROTEIN"/>
    <property type="match status" value="1"/>
</dbReference>
<reference evidence="3" key="1">
    <citation type="journal article" date="2014" name="Front. Microbiol.">
        <title>High frequency of phylogenetically diverse reductive dehalogenase-homologous genes in deep subseafloor sedimentary metagenomes.</title>
        <authorList>
            <person name="Kawai M."/>
            <person name="Futagami T."/>
            <person name="Toyoda A."/>
            <person name="Takaki Y."/>
            <person name="Nishi S."/>
            <person name="Hori S."/>
            <person name="Arai W."/>
            <person name="Tsubouchi T."/>
            <person name="Morono Y."/>
            <person name="Uchiyama I."/>
            <person name="Ito T."/>
            <person name="Fujiyama A."/>
            <person name="Inagaki F."/>
            <person name="Takami H."/>
        </authorList>
    </citation>
    <scope>NUCLEOTIDE SEQUENCE</scope>
    <source>
        <strain evidence="3">Expedition CK06-06</strain>
    </source>
</reference>
<dbReference type="SUPFAM" id="SSF53822">
    <property type="entry name" value="Periplasmic binding protein-like I"/>
    <property type="match status" value="1"/>
</dbReference>
<proteinExistence type="predicted"/>
<evidence type="ECO:0000313" key="3">
    <source>
        <dbReference type="EMBL" id="GAG09205.1"/>
    </source>
</evidence>
<dbReference type="PROSITE" id="PS51257">
    <property type="entry name" value="PROKAR_LIPOPROTEIN"/>
    <property type="match status" value="1"/>
</dbReference>
<comment type="caution">
    <text evidence="3">The sequence shown here is derived from an EMBL/GenBank/DDBJ whole genome shotgun (WGS) entry which is preliminary data.</text>
</comment>
<protein>
    <recommendedName>
        <fullName evidence="2">Leucine-binding protein domain-containing protein</fullName>
    </recommendedName>
</protein>